<protein>
    <submittedName>
        <fullName evidence="1">Uncharacterized protein</fullName>
    </submittedName>
</protein>
<dbReference type="EMBL" id="JYPD01000025">
    <property type="protein sequence ID" value="KXK08254.1"/>
    <property type="molecule type" value="Genomic_DNA"/>
</dbReference>
<evidence type="ECO:0000313" key="2">
    <source>
        <dbReference type="Proteomes" id="UP000070449"/>
    </source>
</evidence>
<organism evidence="1 2">
    <name type="scientific">candidate division WS6 bacterium OLB21</name>
    <dbReference type="NCBI Taxonomy" id="1617427"/>
    <lineage>
        <taxon>Bacteria</taxon>
        <taxon>Candidatus Dojkabacteria</taxon>
    </lineage>
</organism>
<evidence type="ECO:0000313" key="1">
    <source>
        <dbReference type="EMBL" id="KXK08254.1"/>
    </source>
</evidence>
<reference evidence="1 2" key="1">
    <citation type="submission" date="2015-02" db="EMBL/GenBank/DDBJ databases">
        <title>Improved understanding of the partial-nitritation anammox process through 23 genomes representing the majority of the microbial community.</title>
        <authorList>
            <person name="Speth D.R."/>
            <person name="In T Zandt M."/>
            <person name="Guerrero Cruz S."/>
            <person name="Jetten M.S."/>
            <person name="Dutilh B.E."/>
        </authorList>
    </citation>
    <scope>NUCLEOTIDE SEQUENCE [LARGE SCALE GENOMIC DNA]</scope>
    <source>
        <strain evidence="1">OLB21</strain>
    </source>
</reference>
<dbReference type="Proteomes" id="UP000070449">
    <property type="component" value="Unassembled WGS sequence"/>
</dbReference>
<sequence>MKLSVEGQFVLGDFRIQKMWISLQVDFWFFKKVIINA</sequence>
<comment type="caution">
    <text evidence="1">The sequence shown here is derived from an EMBL/GenBank/DDBJ whole genome shotgun (WGS) entry which is preliminary data.</text>
</comment>
<name>A0A136KFR7_9BACT</name>
<proteinExistence type="predicted"/>
<dbReference type="AlphaFoldDB" id="A0A136KFR7"/>
<gene>
    <name evidence="1" type="ORF">UZ20_WS6002000782</name>
</gene>
<accession>A0A136KFR7</accession>